<name>A0A086ZFH3_9BIFI</name>
<dbReference type="Pfam" id="PF04260">
    <property type="entry name" value="DUF436"/>
    <property type="match status" value="1"/>
</dbReference>
<protein>
    <submittedName>
        <fullName evidence="1">Uncharacterized protein</fullName>
    </submittedName>
</protein>
<dbReference type="SUPFAM" id="SSF110710">
    <property type="entry name" value="TTHA0583/YokD-like"/>
    <property type="match status" value="1"/>
</dbReference>
<dbReference type="InterPro" id="IPR006340">
    <property type="entry name" value="DUF436"/>
</dbReference>
<evidence type="ECO:0000313" key="2">
    <source>
        <dbReference type="Proteomes" id="UP000029093"/>
    </source>
</evidence>
<proteinExistence type="inferred from homology"/>
<dbReference type="NCBIfam" id="TIGR01440">
    <property type="entry name" value="TIGR01440 family protein"/>
    <property type="match status" value="1"/>
</dbReference>
<accession>A0A086ZFH3</accession>
<gene>
    <name evidence="1" type="ORF">BBOU_1741</name>
</gene>
<dbReference type="Proteomes" id="UP000029093">
    <property type="component" value="Unassembled WGS sequence"/>
</dbReference>
<dbReference type="Gene3D" id="3.40.50.10360">
    <property type="entry name" value="Hypothetical protein TT1679"/>
    <property type="match status" value="1"/>
</dbReference>
<dbReference type="AlphaFoldDB" id="A0A086ZFH3"/>
<sequence>MQTQDFEQIRQQTAQAVREVLEAAHLSAGDIFVIGCSSSEVLGEQIGTHTSMDVAPYLFEGAQSVLKPAGIFLAAQCCEHLNRALVIEQECLEHYGFDQVNAIPQPNHAGGAFGTIAYRSFDHPVLVEDIQAKAKAGIDIGGTLIGMHIHPVVVPLRISIDMIGKAHIICARYRPKYIGGSRAIYDEKLM</sequence>
<comment type="caution">
    <text evidence="1">The sequence shown here is derived from an EMBL/GenBank/DDBJ whole genome shotgun (WGS) entry which is preliminary data.</text>
</comment>
<dbReference type="OrthoDB" id="9803187at2"/>
<evidence type="ECO:0000313" key="1">
    <source>
        <dbReference type="EMBL" id="KFI45273.1"/>
    </source>
</evidence>
<reference evidence="1 2" key="1">
    <citation type="submission" date="2014-03" db="EMBL/GenBank/DDBJ databases">
        <title>Genomics of Bifidobacteria.</title>
        <authorList>
            <person name="Ventura M."/>
            <person name="Milani C."/>
            <person name="Lugli G.A."/>
        </authorList>
    </citation>
    <scope>NUCLEOTIDE SEQUENCE [LARGE SCALE GENOMIC DNA]</scope>
    <source>
        <strain evidence="1 2">LMG 10736</strain>
    </source>
</reference>
<dbReference type="GeneID" id="303204837"/>
<dbReference type="InterPro" id="IPR028345">
    <property type="entry name" value="Antibiotic_NAT-like"/>
</dbReference>
<dbReference type="HAMAP" id="MF_00800">
    <property type="entry name" value="UPF0340"/>
    <property type="match status" value="1"/>
</dbReference>
<dbReference type="PIRSF" id="PIRSF007510">
    <property type="entry name" value="UCP007510"/>
    <property type="match status" value="1"/>
</dbReference>
<organism evidence="1 2">
    <name type="scientific">Bifidobacterium boum</name>
    <dbReference type="NCBI Taxonomy" id="78343"/>
    <lineage>
        <taxon>Bacteria</taxon>
        <taxon>Bacillati</taxon>
        <taxon>Actinomycetota</taxon>
        <taxon>Actinomycetes</taxon>
        <taxon>Bifidobacteriales</taxon>
        <taxon>Bifidobacteriaceae</taxon>
        <taxon>Bifidobacterium</taxon>
    </lineage>
</organism>
<keyword evidence="2" id="KW-1185">Reference proteome</keyword>
<dbReference type="EMBL" id="JGYQ01000018">
    <property type="protein sequence ID" value="KFI45273.1"/>
    <property type="molecule type" value="Genomic_DNA"/>
</dbReference>
<dbReference type="RefSeq" id="WP_026503277.1">
    <property type="nucleotide sequence ID" value="NZ_JGYQ01000018.1"/>
</dbReference>